<dbReference type="Ensembl" id="ENSCPGT00000020405.1">
    <property type="protein sequence ID" value="ENSCPGP00000018656.1"/>
    <property type="gene ID" value="ENSCPGG00000013034.1"/>
</dbReference>
<keyword evidence="2" id="KW-1185">Reference proteome</keyword>
<organism evidence="1 2">
    <name type="scientific">Calidris pygmaea</name>
    <name type="common">Spoon-billed sandpiper</name>
    <dbReference type="NCBI Taxonomy" id="425635"/>
    <lineage>
        <taxon>Eukaryota</taxon>
        <taxon>Metazoa</taxon>
        <taxon>Chordata</taxon>
        <taxon>Craniata</taxon>
        <taxon>Vertebrata</taxon>
        <taxon>Euteleostomi</taxon>
        <taxon>Archelosauria</taxon>
        <taxon>Archosauria</taxon>
        <taxon>Dinosauria</taxon>
        <taxon>Saurischia</taxon>
        <taxon>Theropoda</taxon>
        <taxon>Coelurosauria</taxon>
        <taxon>Aves</taxon>
        <taxon>Neognathae</taxon>
        <taxon>Neoaves</taxon>
        <taxon>Charadriiformes</taxon>
        <taxon>Scolopacidae</taxon>
        <taxon>Calidris</taxon>
    </lineage>
</organism>
<sequence>MICLQRLRFSTGLWTCSAQKDISGHVTIIIFLFAPQINSVHCHCRSYLLLSSFHAVIQDFKEFF</sequence>
<name>A0A8C3PQ45_9CHAR</name>
<dbReference type="Proteomes" id="UP000694419">
    <property type="component" value="Unplaced"/>
</dbReference>
<evidence type="ECO:0000313" key="1">
    <source>
        <dbReference type="Ensembl" id="ENSCPGP00000018656.1"/>
    </source>
</evidence>
<proteinExistence type="predicted"/>
<reference evidence="1" key="2">
    <citation type="submission" date="2025-09" db="UniProtKB">
        <authorList>
            <consortium name="Ensembl"/>
        </authorList>
    </citation>
    <scope>IDENTIFICATION</scope>
</reference>
<evidence type="ECO:0000313" key="2">
    <source>
        <dbReference type="Proteomes" id="UP000694419"/>
    </source>
</evidence>
<protein>
    <submittedName>
        <fullName evidence="1">Uncharacterized protein</fullName>
    </submittedName>
</protein>
<dbReference type="AlphaFoldDB" id="A0A8C3PQ45"/>
<accession>A0A8C3PQ45</accession>
<reference evidence="1" key="1">
    <citation type="submission" date="2025-08" db="UniProtKB">
        <authorList>
            <consortium name="Ensembl"/>
        </authorList>
    </citation>
    <scope>IDENTIFICATION</scope>
</reference>